<organism evidence="1 2">
    <name type="scientific">Psychromonas marina</name>
    <dbReference type="NCBI Taxonomy" id="88364"/>
    <lineage>
        <taxon>Bacteria</taxon>
        <taxon>Pseudomonadati</taxon>
        <taxon>Pseudomonadota</taxon>
        <taxon>Gammaproteobacteria</taxon>
        <taxon>Alteromonadales</taxon>
        <taxon>Psychromonadaceae</taxon>
        <taxon>Psychromonas</taxon>
    </lineage>
</organism>
<dbReference type="RefSeq" id="WP_284202107.1">
    <property type="nucleotide sequence ID" value="NZ_BSPQ01000001.1"/>
</dbReference>
<protein>
    <submittedName>
        <fullName evidence="1">Uncharacterized protein</fullName>
    </submittedName>
</protein>
<evidence type="ECO:0000313" key="2">
    <source>
        <dbReference type="Proteomes" id="UP001157353"/>
    </source>
</evidence>
<evidence type="ECO:0000313" key="1">
    <source>
        <dbReference type="EMBL" id="GLS88982.1"/>
    </source>
</evidence>
<keyword evidence="2" id="KW-1185">Reference proteome</keyword>
<sequence>MLEKREAYKTKIENDMRELCNTNFSLPETRIRADMYRKEPGLFDRIDNQNTYESNYRSHIYYKFEIKVSQIKAPQRIIKLYIKAIEEAGCKKDLFSQNSDDFAKKCHEWLSSQKKKNGEYANIADHWTGKKQLGKIDDELERQMQVLSIAVKYQSEGKDAFKQKASSAYNILSTDLYGELLIDIIFKKQVIFGQAVKYLEENCAILLQETIDKNTVPYTLIYKHYNWIYQAFNSLGLRSVMCEILSGYRNKGSILKQLIELYPYRSDLLEDFPRVSQQVFRIKSTDSKNPLIASFKKMPQRSKIRSMLYHIVINVDDTNMKRVIIDRLEELGVKCCANEKLLMIKTGCATYQKRVDRPNATKLNLEGYFEFPSGICEIIPSRLACIKPNSKLGPESLLLKIGTAYDLLFPATKNKNKEYDCTGELRVMTRVKYESDYLQLLNSSSVELKKN</sequence>
<gene>
    <name evidence="1" type="ORF">GCM10007916_00490</name>
</gene>
<dbReference type="EMBL" id="BSPQ01000001">
    <property type="protein sequence ID" value="GLS88982.1"/>
    <property type="molecule type" value="Genomic_DNA"/>
</dbReference>
<dbReference type="Proteomes" id="UP001157353">
    <property type="component" value="Unassembled WGS sequence"/>
</dbReference>
<proteinExistence type="predicted"/>
<comment type="caution">
    <text evidence="1">The sequence shown here is derived from an EMBL/GenBank/DDBJ whole genome shotgun (WGS) entry which is preliminary data.</text>
</comment>
<accession>A0ABQ6DV45</accession>
<name>A0ABQ6DV45_9GAMM</name>
<reference evidence="2" key="1">
    <citation type="journal article" date="2019" name="Int. J. Syst. Evol. Microbiol.">
        <title>The Global Catalogue of Microorganisms (GCM) 10K type strain sequencing project: providing services to taxonomists for standard genome sequencing and annotation.</title>
        <authorList>
            <consortium name="The Broad Institute Genomics Platform"/>
            <consortium name="The Broad Institute Genome Sequencing Center for Infectious Disease"/>
            <person name="Wu L."/>
            <person name="Ma J."/>
        </authorList>
    </citation>
    <scope>NUCLEOTIDE SEQUENCE [LARGE SCALE GENOMIC DNA]</scope>
    <source>
        <strain evidence="2">NBRC 103166</strain>
    </source>
</reference>